<evidence type="ECO:0000256" key="3">
    <source>
        <dbReference type="SAM" id="SignalP"/>
    </source>
</evidence>
<evidence type="ECO:0000256" key="1">
    <source>
        <dbReference type="ARBA" id="ARBA00010062"/>
    </source>
</evidence>
<keyword evidence="2 3" id="KW-0732">Signal</keyword>
<dbReference type="InterPro" id="IPR028082">
    <property type="entry name" value="Peripla_BP_I"/>
</dbReference>
<proteinExistence type="inferred from homology"/>
<dbReference type="PROSITE" id="PS51257">
    <property type="entry name" value="PROKAR_LIPOPROTEIN"/>
    <property type="match status" value="1"/>
</dbReference>
<feature type="signal peptide" evidence="3">
    <location>
        <begin position="1"/>
        <end position="21"/>
    </location>
</feature>
<dbReference type="OrthoDB" id="3759485at2"/>
<dbReference type="RefSeq" id="WP_111135616.1">
    <property type="nucleotide sequence ID" value="NZ_POUB01000139.1"/>
</dbReference>
<accession>A0A2W2CSH5</accession>
<evidence type="ECO:0000259" key="4">
    <source>
        <dbReference type="Pfam" id="PF13458"/>
    </source>
</evidence>
<sequence length="419" mass="45023">MGMRRTVGVAAASAATVMLVAACGGGGPQSGGDQKLTGNKIVLGVLNDQSGAYSELSGKNSVKAVEMAVADFRAKYGDRAVTTDISVETADHQNKPDIANTKAAEMYDRKGVDLILDVPTSSAAEKVADVAKEKQKLYFNIGAATTTLTGAKCNKYTFHYAYDTYMLANGTGRSTTEQGAKNWYVLYPNYQFGQDMEKSFSAAIAAAGGKVIGKDAAPFPNTTGDYSTFLLKAPTLNPKPDVLGTMQAGAELVNVVKQYNEFKLRDKGVGLAVGLMFLTDIHSLTPAALAGTTYTDAWYWNFDARNREFADRFQSETGTRPTFAHAANYSAATQYLEAVQAAGTDDADTIVTGLEGKTVEDVFLRNGKIRAEDHRVVHDAYLAQVKPQSEVTEPWDYVKVLKTIPAAEAFRAPSSECKL</sequence>
<evidence type="ECO:0000313" key="5">
    <source>
        <dbReference type="EMBL" id="PZF94598.1"/>
    </source>
</evidence>
<evidence type="ECO:0000256" key="2">
    <source>
        <dbReference type="ARBA" id="ARBA00022729"/>
    </source>
</evidence>
<dbReference type="CDD" id="cd06327">
    <property type="entry name" value="PBP1_SBP-like"/>
    <property type="match status" value="1"/>
</dbReference>
<gene>
    <name evidence="5" type="ORF">C1I99_19240</name>
</gene>
<comment type="caution">
    <text evidence="5">The sequence shown here is derived from an EMBL/GenBank/DDBJ whole genome shotgun (WGS) entry which is preliminary data.</text>
</comment>
<comment type="similarity">
    <text evidence="1">Belongs to the leucine-binding protein family.</text>
</comment>
<dbReference type="Pfam" id="PF13458">
    <property type="entry name" value="Peripla_BP_6"/>
    <property type="match status" value="1"/>
</dbReference>
<dbReference type="PANTHER" id="PTHR30483">
    <property type="entry name" value="LEUCINE-SPECIFIC-BINDING PROTEIN"/>
    <property type="match status" value="1"/>
</dbReference>
<dbReference type="PANTHER" id="PTHR30483:SF6">
    <property type="entry name" value="PERIPLASMIC BINDING PROTEIN OF ABC TRANSPORTER FOR NATURAL AMINO ACIDS"/>
    <property type="match status" value="1"/>
</dbReference>
<dbReference type="InterPro" id="IPR028081">
    <property type="entry name" value="Leu-bd"/>
</dbReference>
<feature type="domain" description="Leucine-binding protein" evidence="4">
    <location>
        <begin position="41"/>
        <end position="386"/>
    </location>
</feature>
<feature type="chain" id="PRO_5039398434" evidence="3">
    <location>
        <begin position="22"/>
        <end position="419"/>
    </location>
</feature>
<dbReference type="Gene3D" id="3.40.50.2300">
    <property type="match status" value="2"/>
</dbReference>
<dbReference type="Proteomes" id="UP000248749">
    <property type="component" value="Unassembled WGS sequence"/>
</dbReference>
<dbReference type="EMBL" id="POUB01000139">
    <property type="protein sequence ID" value="PZF94598.1"/>
    <property type="molecule type" value="Genomic_DNA"/>
</dbReference>
<name>A0A2W2CSH5_9ACTN</name>
<dbReference type="AlphaFoldDB" id="A0A2W2CSH5"/>
<evidence type="ECO:0000313" key="6">
    <source>
        <dbReference type="Proteomes" id="UP000248749"/>
    </source>
</evidence>
<keyword evidence="6" id="KW-1185">Reference proteome</keyword>
<reference evidence="5 6" key="1">
    <citation type="submission" date="2018-01" db="EMBL/GenBank/DDBJ databases">
        <title>Draft genome sequence of Salinispora sp. 13K206.</title>
        <authorList>
            <person name="Sahin N."/>
            <person name="Saygin H."/>
            <person name="Ay H."/>
        </authorList>
    </citation>
    <scope>NUCLEOTIDE SEQUENCE [LARGE SCALE GENOMIC DNA]</scope>
    <source>
        <strain evidence="5 6">13K206</strain>
    </source>
</reference>
<protein>
    <submittedName>
        <fullName evidence="5">Branched-chain amino acid ABC transporter substrate-binding protein</fullName>
    </submittedName>
</protein>
<dbReference type="InterPro" id="IPR051010">
    <property type="entry name" value="BCAA_transport"/>
</dbReference>
<organism evidence="5 6">
    <name type="scientific">Micromonospora deserti</name>
    <dbReference type="NCBI Taxonomy" id="2070366"/>
    <lineage>
        <taxon>Bacteria</taxon>
        <taxon>Bacillati</taxon>
        <taxon>Actinomycetota</taxon>
        <taxon>Actinomycetes</taxon>
        <taxon>Micromonosporales</taxon>
        <taxon>Micromonosporaceae</taxon>
        <taxon>Micromonospora</taxon>
    </lineage>
</organism>
<dbReference type="SUPFAM" id="SSF53822">
    <property type="entry name" value="Periplasmic binding protein-like I"/>
    <property type="match status" value="1"/>
</dbReference>